<evidence type="ECO:0000256" key="1">
    <source>
        <dbReference type="ARBA" id="ARBA00022801"/>
    </source>
</evidence>
<evidence type="ECO:0000259" key="2">
    <source>
        <dbReference type="Pfam" id="PF00561"/>
    </source>
</evidence>
<feature type="domain" description="AB hydrolase-1" evidence="2">
    <location>
        <begin position="34"/>
        <end position="260"/>
    </location>
</feature>
<dbReference type="SUPFAM" id="SSF53474">
    <property type="entry name" value="alpha/beta-Hydrolases"/>
    <property type="match status" value="1"/>
</dbReference>
<protein>
    <submittedName>
        <fullName evidence="3">Alpha/beta hydrolase</fullName>
    </submittedName>
</protein>
<organism evidence="3 4">
    <name type="scientific">Dongia sedimenti</name>
    <dbReference type="NCBI Taxonomy" id="3064282"/>
    <lineage>
        <taxon>Bacteria</taxon>
        <taxon>Pseudomonadati</taxon>
        <taxon>Pseudomonadota</taxon>
        <taxon>Alphaproteobacteria</taxon>
        <taxon>Rhodospirillales</taxon>
        <taxon>Dongiaceae</taxon>
        <taxon>Dongia</taxon>
    </lineage>
</organism>
<evidence type="ECO:0000313" key="4">
    <source>
        <dbReference type="Proteomes" id="UP001230156"/>
    </source>
</evidence>
<dbReference type="InterPro" id="IPR029058">
    <property type="entry name" value="AB_hydrolase_fold"/>
</dbReference>
<dbReference type="GO" id="GO:0016787">
    <property type="term" value="F:hydrolase activity"/>
    <property type="evidence" value="ECO:0007669"/>
    <property type="project" value="UniProtKB-KW"/>
</dbReference>
<reference evidence="4" key="1">
    <citation type="submission" date="2023-08" db="EMBL/GenBank/DDBJ databases">
        <title>Rhodospirillaceae gen. nov., a novel taxon isolated from the Yangtze River Yuezi River estuary sludge.</title>
        <authorList>
            <person name="Ruan L."/>
        </authorList>
    </citation>
    <scope>NUCLEOTIDE SEQUENCE [LARGE SCALE GENOMIC DNA]</scope>
    <source>
        <strain evidence="4">R-7</strain>
    </source>
</reference>
<accession>A0ABU0YRR1</accession>
<dbReference type="Pfam" id="PF00561">
    <property type="entry name" value="Abhydrolase_1"/>
    <property type="match status" value="1"/>
</dbReference>
<dbReference type="Proteomes" id="UP001230156">
    <property type="component" value="Unassembled WGS sequence"/>
</dbReference>
<comment type="caution">
    <text evidence="3">The sequence shown here is derived from an EMBL/GenBank/DDBJ whole genome shotgun (WGS) entry which is preliminary data.</text>
</comment>
<dbReference type="InterPro" id="IPR000073">
    <property type="entry name" value="AB_hydrolase_1"/>
</dbReference>
<dbReference type="PANTHER" id="PTHR43798">
    <property type="entry name" value="MONOACYLGLYCEROL LIPASE"/>
    <property type="match status" value="1"/>
</dbReference>
<proteinExistence type="predicted"/>
<gene>
    <name evidence="3" type="ORF">Q8A70_22100</name>
</gene>
<dbReference type="EMBL" id="JAUYVI010000007">
    <property type="protein sequence ID" value="MDQ7250399.1"/>
    <property type="molecule type" value="Genomic_DNA"/>
</dbReference>
<dbReference type="PANTHER" id="PTHR43798:SF31">
    <property type="entry name" value="AB HYDROLASE SUPERFAMILY PROTEIN YCLE"/>
    <property type="match status" value="1"/>
</dbReference>
<dbReference type="Gene3D" id="3.40.50.1820">
    <property type="entry name" value="alpha/beta hydrolase"/>
    <property type="match status" value="1"/>
</dbReference>
<sequence length="275" mass="30456">MTAEASAAMSNPILYQYAKVNGVRLRYRVEGSGPVIALIHGVGGSLEDWDRVAPQLTPRFTVIRHDQRGHGESEKAPGPYVVDDFARDLHALLGHLRVETCHVAGFSLGGLVAQAFALNYPKMVDRLILLSTVAGRTEEEKKRVLDRLDIVATGIPGQHFENSVARWFTDEFQKANPDLIAAYAKRSRQNDPKAYAAAYRVLAITDLADRLPEIKRPTLVATAENDIGSNPRMARLMHERIAGSKLYIFPHLRHSILTEAPDTVAKVMLDFLGPQ</sequence>
<keyword evidence="4" id="KW-1185">Reference proteome</keyword>
<keyword evidence="1 3" id="KW-0378">Hydrolase</keyword>
<dbReference type="PRINTS" id="PR00111">
    <property type="entry name" value="ABHYDROLASE"/>
</dbReference>
<dbReference type="RefSeq" id="WP_379959632.1">
    <property type="nucleotide sequence ID" value="NZ_JAUYVI010000007.1"/>
</dbReference>
<dbReference type="InterPro" id="IPR050266">
    <property type="entry name" value="AB_hydrolase_sf"/>
</dbReference>
<name>A0ABU0YRR1_9PROT</name>
<evidence type="ECO:0000313" key="3">
    <source>
        <dbReference type="EMBL" id="MDQ7250399.1"/>
    </source>
</evidence>